<dbReference type="Pfam" id="PF03881">
    <property type="entry name" value="Fructosamin_kin"/>
    <property type="match status" value="1"/>
</dbReference>
<comment type="similarity">
    <text evidence="1 2">Belongs to the fructosamine kinase family.</text>
</comment>
<dbReference type="PANTHER" id="PTHR12149:SF8">
    <property type="entry name" value="PROTEIN-RIBULOSAMINE 3-KINASE"/>
    <property type="match status" value="1"/>
</dbReference>
<dbReference type="EMBL" id="JAAWWL010000002">
    <property type="protein sequence ID" value="NKI32138.1"/>
    <property type="molecule type" value="Genomic_DNA"/>
</dbReference>
<accession>A0ABX1GQE4</accession>
<dbReference type="PIRSF" id="PIRSF006221">
    <property type="entry name" value="Ketosamine-3-kinase"/>
    <property type="match status" value="1"/>
</dbReference>
<dbReference type="Proteomes" id="UP000718451">
    <property type="component" value="Unassembled WGS sequence"/>
</dbReference>
<dbReference type="Gene3D" id="3.90.1200.10">
    <property type="match status" value="1"/>
</dbReference>
<dbReference type="InterPro" id="IPR016477">
    <property type="entry name" value="Fructo-/Ketosamine-3-kinase"/>
</dbReference>
<dbReference type="PANTHER" id="PTHR12149">
    <property type="entry name" value="FRUCTOSAMINE 3 KINASE-RELATED PROTEIN"/>
    <property type="match status" value="1"/>
</dbReference>
<proteinExistence type="inferred from homology"/>
<gene>
    <name evidence="3" type="ORF">HCU67_09315</name>
</gene>
<dbReference type="InterPro" id="IPR011009">
    <property type="entry name" value="Kinase-like_dom_sf"/>
</dbReference>
<evidence type="ECO:0000256" key="1">
    <source>
        <dbReference type="ARBA" id="ARBA00009460"/>
    </source>
</evidence>
<dbReference type="Gene3D" id="3.30.200.20">
    <property type="entry name" value="Phosphorylase Kinase, domain 1"/>
    <property type="match status" value="1"/>
</dbReference>
<name>A0ABX1GQE4_9FLAO</name>
<evidence type="ECO:0000313" key="3">
    <source>
        <dbReference type="EMBL" id="NKI32138.1"/>
    </source>
</evidence>
<sequence>MDEKQLQRIFKQEVVSITPLTGGDIASAQKVRTTTGDFFVKSASFPNALQLFNKEILGLEKLRQTGAINIPEVIGIHKTNKACSLILSFIENRTPKAIDMQTFGRALAKMHLESTEVKFGLETENFIGKLPQDNTPNSNWSEFYVLNRILPQLNMAQTNGHISPKQVPSTTKMVNTCEHIFGEVSPALLHGDLWSGNYLISTEGKPYLIDPAVYYGHNEVDLAMSKLFGGFSSDFYGAYHEILPAHQNQKKLVEIYQLYYLLVHLNLFGTSYRRPCLQILETYFL</sequence>
<dbReference type="SUPFAM" id="SSF56112">
    <property type="entry name" value="Protein kinase-like (PK-like)"/>
    <property type="match status" value="1"/>
</dbReference>
<protein>
    <submittedName>
        <fullName evidence="3">Fructosamine kinase family protein</fullName>
    </submittedName>
</protein>
<dbReference type="RefSeq" id="WP_168552359.1">
    <property type="nucleotide sequence ID" value="NZ_JAAWWL010000002.1"/>
</dbReference>
<comment type="caution">
    <text evidence="3">The sequence shown here is derived from an EMBL/GenBank/DDBJ whole genome shotgun (WGS) entry which is preliminary data.</text>
</comment>
<keyword evidence="4" id="KW-1185">Reference proteome</keyword>
<reference evidence="3 4" key="1">
    <citation type="submission" date="2020-04" db="EMBL/GenBank/DDBJ databases">
        <authorList>
            <person name="Yoon J."/>
        </authorList>
    </citation>
    <scope>NUCLEOTIDE SEQUENCE [LARGE SCALE GENOMIC DNA]</scope>
    <source>
        <strain evidence="3 4">DJ-13</strain>
    </source>
</reference>
<evidence type="ECO:0000313" key="4">
    <source>
        <dbReference type="Proteomes" id="UP000718451"/>
    </source>
</evidence>
<keyword evidence="2 3" id="KW-0418">Kinase</keyword>
<evidence type="ECO:0000256" key="2">
    <source>
        <dbReference type="PIRNR" id="PIRNR006221"/>
    </source>
</evidence>
<keyword evidence="2" id="KW-0808">Transferase</keyword>
<dbReference type="GO" id="GO:0016301">
    <property type="term" value="F:kinase activity"/>
    <property type="evidence" value="ECO:0007669"/>
    <property type="project" value="UniProtKB-KW"/>
</dbReference>
<organism evidence="3 4">
    <name type="scientific">Croceivirga thetidis</name>
    <dbReference type="NCBI Taxonomy" id="2721623"/>
    <lineage>
        <taxon>Bacteria</taxon>
        <taxon>Pseudomonadati</taxon>
        <taxon>Bacteroidota</taxon>
        <taxon>Flavobacteriia</taxon>
        <taxon>Flavobacteriales</taxon>
        <taxon>Flavobacteriaceae</taxon>
        <taxon>Croceivirga</taxon>
    </lineage>
</organism>